<keyword evidence="3" id="KW-1185">Reference proteome</keyword>
<accession>A0A4R0R3V3</accession>
<evidence type="ECO:0000313" key="3">
    <source>
        <dbReference type="Proteomes" id="UP000292702"/>
    </source>
</evidence>
<dbReference type="Pfam" id="PF14022">
    <property type="entry name" value="DUF4238"/>
    <property type="match status" value="1"/>
</dbReference>
<feature type="compositionally biased region" description="Polar residues" evidence="1">
    <location>
        <begin position="509"/>
        <end position="520"/>
    </location>
</feature>
<dbReference type="OrthoDB" id="5340163at2759"/>
<sequence>MPPKPKVQYHHYVPRFMLRKWKVEYTPPSLDPSPDPSTGHQSPSRQGKRGGRGRRRSGPGGKGNSKAEDYVQAYNVLANVIHVGTPISRVFGNVDMYKNEDESDANVFRIEELFSKLESQAAQILQKLDKAISDAYATTTITLTRKEVNTLQKFLFLMSYRSEYRAAQYLEERFDPMTKKEVDAFKKKEGLKNSYAVFLHNLRNFLESDNWKILDNEHILKSDRDSYILEFYDGHLALFIAPDDVEFIITDDGLGLNEGTILPTLASLQREESPGHAPGGPNWIHTTTYPVSPRLLVMFRSNTMISPQMLMEAGVSREKAARIPCVYGDIIPDNSYFKDFPRTLPSVHYVPPIEGSERSALFFNQRELERRVDDILTFQLHMLSTRQALRANALVLENSPSWIIFKSPGKLMETMRDFESKAGETTQGSGNWSPSDRGPVYERPSTLEYFIEHGSPPPLIAPTRPQPNASTDNDIASTSSRPSVPRSVTTALDRAQDPSFHDMLRARTDPSSVQKPLSPTSHKRKTEAWAKLSAQTPPTVKARNPVLRRKVYDVPEHVWMLQCALLLNFPADVIGDPDLLLAGAFAGIR</sequence>
<feature type="compositionally biased region" description="Basic residues" evidence="1">
    <location>
        <begin position="46"/>
        <end position="57"/>
    </location>
</feature>
<evidence type="ECO:0000313" key="2">
    <source>
        <dbReference type="EMBL" id="TCD61921.1"/>
    </source>
</evidence>
<dbReference type="Proteomes" id="UP000292702">
    <property type="component" value="Unassembled WGS sequence"/>
</dbReference>
<dbReference type="InterPro" id="IPR025332">
    <property type="entry name" value="DUF4238"/>
</dbReference>
<comment type="caution">
    <text evidence="2">The sequence shown here is derived from an EMBL/GenBank/DDBJ whole genome shotgun (WGS) entry which is preliminary data.</text>
</comment>
<feature type="region of interest" description="Disordered" evidence="1">
    <location>
        <begin position="453"/>
        <end position="536"/>
    </location>
</feature>
<feature type="compositionally biased region" description="Polar residues" evidence="1">
    <location>
        <begin position="466"/>
        <end position="476"/>
    </location>
</feature>
<proteinExistence type="predicted"/>
<dbReference type="EMBL" id="RWJN01000418">
    <property type="protein sequence ID" value="TCD61921.1"/>
    <property type="molecule type" value="Genomic_DNA"/>
</dbReference>
<feature type="compositionally biased region" description="Low complexity" evidence="1">
    <location>
        <begin position="477"/>
        <end position="490"/>
    </location>
</feature>
<feature type="compositionally biased region" description="Basic and acidic residues" evidence="1">
    <location>
        <begin position="494"/>
        <end position="508"/>
    </location>
</feature>
<protein>
    <recommendedName>
        <fullName evidence="4">DUF4238 domain-containing protein</fullName>
    </recommendedName>
</protein>
<dbReference type="AlphaFoldDB" id="A0A4R0R3V3"/>
<gene>
    <name evidence="2" type="ORF">EIP91_007713</name>
</gene>
<dbReference type="STRING" id="92696.A0A4R0R3V3"/>
<reference evidence="2 3" key="1">
    <citation type="submission" date="2018-11" db="EMBL/GenBank/DDBJ databases">
        <title>Genome assembly of Steccherinum ochraceum LE-BIN_3174, the white-rot fungus of the Steccherinaceae family (The Residual Polyporoid clade, Polyporales, Basidiomycota).</title>
        <authorList>
            <person name="Fedorova T.V."/>
            <person name="Glazunova O.A."/>
            <person name="Landesman E.O."/>
            <person name="Moiseenko K.V."/>
            <person name="Psurtseva N.V."/>
            <person name="Savinova O.S."/>
            <person name="Shakhova N.V."/>
            <person name="Tyazhelova T.V."/>
            <person name="Vasina D.V."/>
        </authorList>
    </citation>
    <scope>NUCLEOTIDE SEQUENCE [LARGE SCALE GENOMIC DNA]</scope>
    <source>
        <strain evidence="2 3">LE-BIN_3174</strain>
    </source>
</reference>
<name>A0A4R0R3V3_9APHY</name>
<evidence type="ECO:0000256" key="1">
    <source>
        <dbReference type="SAM" id="MobiDB-lite"/>
    </source>
</evidence>
<evidence type="ECO:0008006" key="4">
    <source>
        <dbReference type="Google" id="ProtNLM"/>
    </source>
</evidence>
<feature type="region of interest" description="Disordered" evidence="1">
    <location>
        <begin position="25"/>
        <end position="66"/>
    </location>
</feature>
<organism evidence="2 3">
    <name type="scientific">Steccherinum ochraceum</name>
    <dbReference type="NCBI Taxonomy" id="92696"/>
    <lineage>
        <taxon>Eukaryota</taxon>
        <taxon>Fungi</taxon>
        <taxon>Dikarya</taxon>
        <taxon>Basidiomycota</taxon>
        <taxon>Agaricomycotina</taxon>
        <taxon>Agaricomycetes</taxon>
        <taxon>Polyporales</taxon>
        <taxon>Steccherinaceae</taxon>
        <taxon>Steccherinum</taxon>
    </lineage>
</organism>